<feature type="chain" id="PRO_5032372139" evidence="1">
    <location>
        <begin position="21"/>
        <end position="398"/>
    </location>
</feature>
<reference evidence="2 3" key="1">
    <citation type="submission" date="2020-07" db="EMBL/GenBank/DDBJ databases">
        <title>Luteimonas sp. SJ-92.</title>
        <authorList>
            <person name="Huang X.-X."/>
            <person name="Xu L."/>
            <person name="Sun J.-Q."/>
        </authorList>
    </citation>
    <scope>NUCLEOTIDE SEQUENCE [LARGE SCALE GENOMIC DNA]</scope>
    <source>
        <strain evidence="2 3">SJ-92</strain>
    </source>
</reference>
<gene>
    <name evidence="2" type="ORF">H0E84_09500</name>
</gene>
<name>A0A853JDH9_9GAMM</name>
<dbReference type="EMBL" id="JACCKA010000058">
    <property type="protein sequence ID" value="NZA26620.1"/>
    <property type="molecule type" value="Genomic_DNA"/>
</dbReference>
<evidence type="ECO:0000313" key="3">
    <source>
        <dbReference type="Proteomes" id="UP000578091"/>
    </source>
</evidence>
<dbReference type="SUPFAM" id="SSF56935">
    <property type="entry name" value="Porins"/>
    <property type="match status" value="1"/>
</dbReference>
<feature type="signal peptide" evidence="1">
    <location>
        <begin position="1"/>
        <end position="20"/>
    </location>
</feature>
<keyword evidence="1" id="KW-0732">Signal</keyword>
<dbReference type="Pfam" id="PF07396">
    <property type="entry name" value="Porin_O_P"/>
    <property type="match status" value="1"/>
</dbReference>
<proteinExistence type="predicted"/>
<dbReference type="RefSeq" id="WP_180678409.1">
    <property type="nucleotide sequence ID" value="NZ_JACCKA010000058.1"/>
</dbReference>
<protein>
    <submittedName>
        <fullName evidence="2">Porin</fullName>
    </submittedName>
</protein>
<sequence>MKSLLSIGIAASMLSGTALAAGAADAPGARAWPPSATFADGTELSMTGNIAYDHNGFSGDDEGASATFDDAHDWRRKEFGLALKRKGVYELGAGFDFESRTWMDVGIKLDTSAFAGRDLGKLRLGQSKVPLGFEGNTATRHSAFLENSLPTQAFYQGRRIGLDWTLDRPHAVFNAGYYRGDLQGNNAGRTVAVRGAWVPLREAGRVLHLGASATRETPDARTGEDGARIAASARWRAKPEAALTSVRLVDSGTLAGVEAIDRQGLELLWIDGPWSLQGEYLRQSTSREAGLASYSADGCYVFASWMVTGESRGYSGGGASNPKPTGRLGALELLARYSRLDLDDGAIAGGSQRNRTLGANWYFARHFKLQFNYIDVKAERGATAADPDIVEMRTQFSF</sequence>
<accession>A0A853JDH9</accession>
<dbReference type="Gene3D" id="2.40.160.10">
    <property type="entry name" value="Porin"/>
    <property type="match status" value="1"/>
</dbReference>
<dbReference type="Proteomes" id="UP000578091">
    <property type="component" value="Unassembled WGS sequence"/>
</dbReference>
<evidence type="ECO:0000313" key="2">
    <source>
        <dbReference type="EMBL" id="NZA26620.1"/>
    </source>
</evidence>
<dbReference type="InterPro" id="IPR023614">
    <property type="entry name" value="Porin_dom_sf"/>
</dbReference>
<evidence type="ECO:0000256" key="1">
    <source>
        <dbReference type="SAM" id="SignalP"/>
    </source>
</evidence>
<dbReference type="InterPro" id="IPR010870">
    <property type="entry name" value="Porin_O/P"/>
</dbReference>
<keyword evidence="3" id="KW-1185">Reference proteome</keyword>
<organism evidence="2 3">
    <name type="scientific">Luteimonas salinisoli</name>
    <dbReference type="NCBI Taxonomy" id="2752307"/>
    <lineage>
        <taxon>Bacteria</taxon>
        <taxon>Pseudomonadati</taxon>
        <taxon>Pseudomonadota</taxon>
        <taxon>Gammaproteobacteria</taxon>
        <taxon>Lysobacterales</taxon>
        <taxon>Lysobacteraceae</taxon>
        <taxon>Luteimonas</taxon>
    </lineage>
</organism>
<dbReference type="AlphaFoldDB" id="A0A853JDH9"/>
<comment type="caution">
    <text evidence="2">The sequence shown here is derived from an EMBL/GenBank/DDBJ whole genome shotgun (WGS) entry which is preliminary data.</text>
</comment>